<feature type="binding site" evidence="3">
    <location>
        <position position="157"/>
    </location>
    <ligand>
        <name>Mn(2+)</name>
        <dbReference type="ChEBI" id="CHEBI:29035"/>
        <label>1</label>
    </ligand>
</feature>
<dbReference type="Pfam" id="PF00491">
    <property type="entry name" value="Arginase"/>
    <property type="match status" value="1"/>
</dbReference>
<keyword evidence="6" id="KW-1185">Reference proteome</keyword>
<dbReference type="GO" id="GO:0046872">
    <property type="term" value="F:metal ion binding"/>
    <property type="evidence" value="ECO:0007669"/>
    <property type="project" value="UniProtKB-KW"/>
</dbReference>
<dbReference type="GO" id="GO:0008783">
    <property type="term" value="F:agmatinase activity"/>
    <property type="evidence" value="ECO:0007669"/>
    <property type="project" value="TreeGrafter"/>
</dbReference>
<keyword evidence="2" id="KW-0378">Hydrolase</keyword>
<gene>
    <name evidence="5" type="ORF">F5544_13520</name>
</gene>
<sequence length="325" mass="35326">MTQAMTDIDISDEQIRSFMYWQGIPTLLGCPIETDPRQVDIALVGLPLTSNPVERTQYLAPRAVRHRSTAYHRTHREFGVNPFDLARIRDMGDVPFENHSNADAAMPEIEQFYRHLDAAGARPFTIGGDHSITLPVLRSIAGPNSRRHEPVSVIHFDSHTDSYPSPLGGVTHHPGAGFRMGVEEGLIDPTASVQIGINGPLAHPAQDAFSQESGYRIFPLTELEDNGIAAAVTETRELIGDRPVFISVDLDVLTLADAPAVADPEAGGLTANELFRMVRGFRGMNVVGGDIACFVPHLDPSMVTAINASAIMHHIVTLMAEAVRS</sequence>
<comment type="similarity">
    <text evidence="4">Belongs to the arginase family.</text>
</comment>
<dbReference type="PRINTS" id="PR00116">
    <property type="entry name" value="ARGINASE"/>
</dbReference>
<protein>
    <submittedName>
        <fullName evidence="5">Arginase</fullName>
    </submittedName>
</protein>
<dbReference type="RefSeq" id="WP_238847235.1">
    <property type="nucleotide sequence ID" value="NZ_CP046172.1"/>
</dbReference>
<evidence type="ECO:0000256" key="2">
    <source>
        <dbReference type="ARBA" id="ARBA00022801"/>
    </source>
</evidence>
<feature type="binding site" evidence="3">
    <location>
        <position position="251"/>
    </location>
    <ligand>
        <name>Mn(2+)</name>
        <dbReference type="ChEBI" id="CHEBI:29035"/>
        <label>1</label>
    </ligand>
</feature>
<dbReference type="PANTHER" id="PTHR11358:SF26">
    <property type="entry name" value="GUANIDINO ACID HYDROLASE, MITOCHONDRIAL"/>
    <property type="match status" value="1"/>
</dbReference>
<dbReference type="InterPro" id="IPR023696">
    <property type="entry name" value="Ureohydrolase_dom_sf"/>
</dbReference>
<comment type="cofactor">
    <cofactor evidence="3">
        <name>Mn(2+)</name>
        <dbReference type="ChEBI" id="CHEBI:29035"/>
    </cofactor>
    <text evidence="3">Binds 2 manganese ions per subunit.</text>
</comment>
<keyword evidence="3" id="KW-0464">Manganese</keyword>
<dbReference type="SUPFAM" id="SSF52768">
    <property type="entry name" value="Arginase/deacetylase"/>
    <property type="match status" value="1"/>
</dbReference>
<dbReference type="Proteomes" id="UP000503540">
    <property type="component" value="Chromosome"/>
</dbReference>
<accession>A0A6G9YC53</accession>
<dbReference type="KEGG" id="nah:F5544_13520"/>
<feature type="binding site" evidence="3">
    <location>
        <position position="159"/>
    </location>
    <ligand>
        <name>Mn(2+)</name>
        <dbReference type="ChEBI" id="CHEBI:29035"/>
        <label>1</label>
    </ligand>
</feature>
<organism evidence="5 6">
    <name type="scientific">Nocardia arthritidis</name>
    <dbReference type="NCBI Taxonomy" id="228602"/>
    <lineage>
        <taxon>Bacteria</taxon>
        <taxon>Bacillati</taxon>
        <taxon>Actinomycetota</taxon>
        <taxon>Actinomycetes</taxon>
        <taxon>Mycobacteriales</taxon>
        <taxon>Nocardiaceae</taxon>
        <taxon>Nocardia</taxon>
    </lineage>
</organism>
<feature type="binding site" evidence="3">
    <location>
        <position position="130"/>
    </location>
    <ligand>
        <name>Mn(2+)</name>
        <dbReference type="ChEBI" id="CHEBI:29035"/>
        <label>1</label>
    </ligand>
</feature>
<evidence type="ECO:0000256" key="4">
    <source>
        <dbReference type="PROSITE-ProRule" id="PRU00742"/>
    </source>
</evidence>
<dbReference type="GO" id="GO:0033389">
    <property type="term" value="P:putrescine biosynthetic process from arginine, via agmatine"/>
    <property type="evidence" value="ECO:0007669"/>
    <property type="project" value="TreeGrafter"/>
</dbReference>
<dbReference type="PROSITE" id="PS51409">
    <property type="entry name" value="ARGINASE_2"/>
    <property type="match status" value="1"/>
</dbReference>
<evidence type="ECO:0000256" key="1">
    <source>
        <dbReference type="ARBA" id="ARBA00022723"/>
    </source>
</evidence>
<dbReference type="AlphaFoldDB" id="A0A6G9YC53"/>
<reference evidence="5 6" key="1">
    <citation type="journal article" date="2019" name="ACS Chem. Biol.">
        <title>Identification and Mobilization of a Cryptic Antibiotic Biosynthesis Gene Locus from a Human-Pathogenic Nocardia Isolate.</title>
        <authorList>
            <person name="Herisse M."/>
            <person name="Ishida K."/>
            <person name="Porter J.L."/>
            <person name="Howden B."/>
            <person name="Hertweck C."/>
            <person name="Stinear T.P."/>
            <person name="Pidot S.J."/>
        </authorList>
    </citation>
    <scope>NUCLEOTIDE SEQUENCE [LARGE SCALE GENOMIC DNA]</scope>
    <source>
        <strain evidence="5 6">AUSMDU00012717</strain>
    </source>
</reference>
<name>A0A6G9YC53_9NOCA</name>
<evidence type="ECO:0000313" key="5">
    <source>
        <dbReference type="EMBL" id="QIS10593.1"/>
    </source>
</evidence>
<feature type="binding site" evidence="3">
    <location>
        <position position="249"/>
    </location>
    <ligand>
        <name>Mn(2+)</name>
        <dbReference type="ChEBI" id="CHEBI:29035"/>
        <label>1</label>
    </ligand>
</feature>
<dbReference type="InterPro" id="IPR006035">
    <property type="entry name" value="Ureohydrolase"/>
</dbReference>
<evidence type="ECO:0000256" key="3">
    <source>
        <dbReference type="PIRSR" id="PIRSR036979-1"/>
    </source>
</evidence>
<evidence type="ECO:0000313" key="6">
    <source>
        <dbReference type="Proteomes" id="UP000503540"/>
    </source>
</evidence>
<dbReference type="PIRSF" id="PIRSF036979">
    <property type="entry name" value="Arginase"/>
    <property type="match status" value="1"/>
</dbReference>
<dbReference type="Gene3D" id="3.40.800.10">
    <property type="entry name" value="Ureohydrolase domain"/>
    <property type="match status" value="1"/>
</dbReference>
<keyword evidence="1 3" id="KW-0479">Metal-binding</keyword>
<dbReference type="PANTHER" id="PTHR11358">
    <property type="entry name" value="ARGINASE/AGMATINASE"/>
    <property type="match status" value="1"/>
</dbReference>
<feature type="binding site" evidence="3">
    <location>
        <position position="161"/>
    </location>
    <ligand>
        <name>Mn(2+)</name>
        <dbReference type="ChEBI" id="CHEBI:29035"/>
        <label>1</label>
    </ligand>
</feature>
<dbReference type="EMBL" id="CP046172">
    <property type="protein sequence ID" value="QIS10593.1"/>
    <property type="molecule type" value="Genomic_DNA"/>
</dbReference>
<proteinExistence type="inferred from homology"/>